<sequence>MPDAPAPSDDAIEAPEPASRPASEQTDQPSPQTPEQAPIARMLLVGGASGSGKSRLAESSGLPVLRLDDFYRVAGDPALPVLDTGEVDWDHPGSWHLPDAIAAIEELATTGTTKVPEYDIALSDRVGWRTLELGHARAFVAEGIFASEVVAPALERGLLLDAIAVRRPRGTTMAFRFLRDLRERRKSPAFLVRRGLLLARREPTIVRALTDAGCRPLRPRAIRRELARHAG</sequence>
<protein>
    <recommendedName>
        <fullName evidence="4">Uridine kinase</fullName>
    </recommendedName>
</protein>
<dbReference type="InterPro" id="IPR027417">
    <property type="entry name" value="P-loop_NTPase"/>
</dbReference>
<gene>
    <name evidence="2" type="ORF">GCM10009846_01970</name>
</gene>
<dbReference type="RefSeq" id="WP_344339401.1">
    <property type="nucleotide sequence ID" value="NZ_BAAAQT010000001.1"/>
</dbReference>
<evidence type="ECO:0000313" key="3">
    <source>
        <dbReference type="Proteomes" id="UP001501599"/>
    </source>
</evidence>
<evidence type="ECO:0000313" key="2">
    <source>
        <dbReference type="EMBL" id="GAA2170689.1"/>
    </source>
</evidence>
<dbReference type="Gene3D" id="3.40.50.300">
    <property type="entry name" value="P-loop containing nucleotide triphosphate hydrolases"/>
    <property type="match status" value="1"/>
</dbReference>
<keyword evidence="3" id="KW-1185">Reference proteome</keyword>
<organism evidence="2 3">
    <name type="scientific">Agrococcus versicolor</name>
    <dbReference type="NCBI Taxonomy" id="501482"/>
    <lineage>
        <taxon>Bacteria</taxon>
        <taxon>Bacillati</taxon>
        <taxon>Actinomycetota</taxon>
        <taxon>Actinomycetes</taxon>
        <taxon>Micrococcales</taxon>
        <taxon>Microbacteriaceae</taxon>
        <taxon>Agrococcus</taxon>
    </lineage>
</organism>
<feature type="region of interest" description="Disordered" evidence="1">
    <location>
        <begin position="1"/>
        <end position="38"/>
    </location>
</feature>
<proteinExistence type="predicted"/>
<name>A0ABP5MD16_9MICO</name>
<evidence type="ECO:0008006" key="4">
    <source>
        <dbReference type="Google" id="ProtNLM"/>
    </source>
</evidence>
<dbReference type="Proteomes" id="UP001501599">
    <property type="component" value="Unassembled WGS sequence"/>
</dbReference>
<accession>A0ABP5MD16</accession>
<dbReference type="EMBL" id="BAAAQT010000001">
    <property type="protein sequence ID" value="GAA2170689.1"/>
    <property type="molecule type" value="Genomic_DNA"/>
</dbReference>
<evidence type="ECO:0000256" key="1">
    <source>
        <dbReference type="SAM" id="MobiDB-lite"/>
    </source>
</evidence>
<reference evidence="3" key="1">
    <citation type="journal article" date="2019" name="Int. J. Syst. Evol. Microbiol.">
        <title>The Global Catalogue of Microorganisms (GCM) 10K type strain sequencing project: providing services to taxonomists for standard genome sequencing and annotation.</title>
        <authorList>
            <consortium name="The Broad Institute Genomics Platform"/>
            <consortium name="The Broad Institute Genome Sequencing Center for Infectious Disease"/>
            <person name="Wu L."/>
            <person name="Ma J."/>
        </authorList>
    </citation>
    <scope>NUCLEOTIDE SEQUENCE [LARGE SCALE GENOMIC DNA]</scope>
    <source>
        <strain evidence="3">JCM 16026</strain>
    </source>
</reference>
<dbReference type="SUPFAM" id="SSF52540">
    <property type="entry name" value="P-loop containing nucleoside triphosphate hydrolases"/>
    <property type="match status" value="1"/>
</dbReference>
<comment type="caution">
    <text evidence="2">The sequence shown here is derived from an EMBL/GenBank/DDBJ whole genome shotgun (WGS) entry which is preliminary data.</text>
</comment>
<feature type="compositionally biased region" description="Polar residues" evidence="1">
    <location>
        <begin position="22"/>
        <end position="35"/>
    </location>
</feature>